<dbReference type="Gene3D" id="2.60.200.20">
    <property type="match status" value="1"/>
</dbReference>
<keyword evidence="1" id="KW-1133">Transmembrane helix</keyword>
<dbReference type="EMBL" id="AM180252">
    <property type="protein sequence ID" value="CAJ55215.1"/>
    <property type="molecule type" value="Genomic_DNA"/>
</dbReference>
<dbReference type="KEGG" id="lip:LI1161"/>
<accession>Q1MP62</accession>
<reference evidence="3 4" key="1">
    <citation type="submission" date="2005-11" db="EMBL/GenBank/DDBJ databases">
        <title>The complete genome sequence of Lawsonia intracellularis: the causative agent of proliferative enteropathy.</title>
        <authorList>
            <person name="Kaur K."/>
            <person name="Zhang Q."/>
            <person name="Beckler D."/>
            <person name="Munir S."/>
            <person name="Li L."/>
            <person name="Kinsley K."/>
            <person name="Herron L."/>
            <person name="Peterson A."/>
            <person name="May B."/>
            <person name="Singh S."/>
            <person name="Gebhart C."/>
            <person name="Kapur V."/>
        </authorList>
    </citation>
    <scope>NUCLEOTIDE SEQUENCE [LARGE SCALE GENOMIC DNA]</scope>
    <source>
        <strain evidence="3 4">PHE/MN1-00</strain>
    </source>
</reference>
<dbReference type="InterPro" id="IPR008984">
    <property type="entry name" value="SMAD_FHA_dom_sf"/>
</dbReference>
<evidence type="ECO:0000256" key="1">
    <source>
        <dbReference type="SAM" id="Phobius"/>
    </source>
</evidence>
<dbReference type="HOGENOM" id="CLU_521508_0_0_7"/>
<dbReference type="SUPFAM" id="SSF49879">
    <property type="entry name" value="SMAD/FHA domain"/>
    <property type="match status" value="1"/>
</dbReference>
<keyword evidence="4" id="KW-1185">Reference proteome</keyword>
<dbReference type="NCBIfam" id="TIGR02500">
    <property type="entry name" value="type_III_yscD"/>
    <property type="match status" value="1"/>
</dbReference>
<dbReference type="AlphaFoldDB" id="Q1MP62"/>
<dbReference type="InterPro" id="IPR032030">
    <property type="entry name" value="YscD_cytoplasmic_dom"/>
</dbReference>
<feature type="transmembrane region" description="Helical" evidence="1">
    <location>
        <begin position="173"/>
        <end position="190"/>
    </location>
</feature>
<keyword evidence="1" id="KW-0472">Membrane</keyword>
<gene>
    <name evidence="3" type="ordered locus">LI1161</name>
</gene>
<dbReference type="RefSeq" id="WP_011527239.1">
    <property type="nucleotide sequence ID" value="NC_008011.1"/>
</dbReference>
<dbReference type="Pfam" id="PF16697">
    <property type="entry name" value="Yop-YscD_cpl"/>
    <property type="match status" value="1"/>
</dbReference>
<dbReference type="InterPro" id="IPR012843">
    <property type="entry name" value="YscD"/>
</dbReference>
<name>Q1MP62_LAWIP</name>
<organism evidence="3 4">
    <name type="scientific">Lawsonia intracellularis (strain PHE/MN1-00)</name>
    <dbReference type="NCBI Taxonomy" id="363253"/>
    <lineage>
        <taxon>Bacteria</taxon>
        <taxon>Pseudomonadati</taxon>
        <taxon>Thermodesulfobacteriota</taxon>
        <taxon>Desulfovibrionia</taxon>
        <taxon>Desulfovibrionales</taxon>
        <taxon>Desulfovibrionaceae</taxon>
        <taxon>Lawsonia</taxon>
    </lineage>
</organism>
<dbReference type="eggNOG" id="COG1716">
    <property type="taxonomic scope" value="Bacteria"/>
</dbReference>
<dbReference type="STRING" id="363253.LI1161"/>
<proteinExistence type="predicted"/>
<sequence length="473" mass="51723">MSKVDGIGIYVFSGPHVGAEIILPEGSYTIGTSDSCDIILTDISLAPRHAQLDVHIGESENTTHLTVIPLEGGVWSNNQAVPESGFQPKPGDFWYLGNTSFGWNFPGKNWQNKAAQQYAETLSQAENDNNNLGLEGGTTQTQEQKDDLVKKVFGDTHPQDVISKIDKFSMGKLIGVCLLILFLGAIAISYQRDSVDEKTQVAFLQKVLEDNGFSGVSVIPGAQQIIIRGVVQSDVQRQLIYTLAQSVHSPVYIDVGVRDDLVNAVKAAFASRGIHISVKEFSDPGIISISGYMKDGFVEEWSISAMRDDIPIPFKLEKHIVYAKEVAEVLDKIFAENKIGSLKVTYLAGEIEIVGSFDEERTKKLDKALAEIKKELDVPIMFKIQQIKPAPITSAQKGQPVKDESDEESSVLGGSVIKGVTLLPIPFITLSTGERIFKGGVLPSGYTLDSVSLDKLIFSKDNQYKEYPLRGAN</sequence>
<dbReference type="OrthoDB" id="5459081at2"/>
<evidence type="ECO:0000259" key="2">
    <source>
        <dbReference type="Pfam" id="PF16697"/>
    </source>
</evidence>
<protein>
    <submittedName>
        <fullName evidence="3">NA</fullName>
    </submittedName>
</protein>
<evidence type="ECO:0000313" key="4">
    <source>
        <dbReference type="Proteomes" id="UP000002430"/>
    </source>
</evidence>
<feature type="domain" description="YscD cytoplasmic" evidence="2">
    <location>
        <begin position="11"/>
        <end position="101"/>
    </location>
</feature>
<keyword evidence="1" id="KW-0812">Transmembrane</keyword>
<dbReference type="Proteomes" id="UP000002430">
    <property type="component" value="Chromosome"/>
</dbReference>
<evidence type="ECO:0000313" key="3">
    <source>
        <dbReference type="EMBL" id="CAJ55215.1"/>
    </source>
</evidence>